<dbReference type="PANTHER" id="PTHR38681">
    <property type="entry name" value="RETROVIRUS-RELATED POL POLYPROTEIN FROM TRANSPOSON 412-LIKE PROTEIN-RELATED"/>
    <property type="match status" value="1"/>
</dbReference>
<dbReference type="InterPro" id="IPR036397">
    <property type="entry name" value="RNaseH_sf"/>
</dbReference>
<evidence type="ECO:0008006" key="3">
    <source>
        <dbReference type="Google" id="ProtNLM"/>
    </source>
</evidence>
<comment type="caution">
    <text evidence="1">The sequence shown here is derived from an EMBL/GenBank/DDBJ whole genome shotgun (WGS) entry which is preliminary data.</text>
</comment>
<dbReference type="OrthoDB" id="2273864at2759"/>
<dbReference type="GO" id="GO:0003676">
    <property type="term" value="F:nucleic acid binding"/>
    <property type="evidence" value="ECO:0007669"/>
    <property type="project" value="InterPro"/>
</dbReference>
<sequence>MNSFIKNSVQSYQNCQRSKIQRHTKSPIGTFSLSDARFVNIKIDFIGLLPPSDGTNRIRTTSYHPQSNGLVERFHRHLKNSIIAHSQPKWTETLPVVLLGIRSAKKPDINATYAELVYGTSLRLPSDILNSKSDLSTPTDTYVSKFKSIIQSINPISTSRHSIKPIYIHPPLQTWSHVFLRTDSVKPSLSPPYTGPHPVISRNEKTFVLKINDKNISVSIDRIYPAYMLPKSSDTLVSTYKPEDEPSP</sequence>
<evidence type="ECO:0000313" key="2">
    <source>
        <dbReference type="Proteomes" id="UP000499080"/>
    </source>
</evidence>
<dbReference type="EMBL" id="BGPR01209075">
    <property type="protein sequence ID" value="GBN37366.1"/>
    <property type="molecule type" value="Genomic_DNA"/>
</dbReference>
<protein>
    <recommendedName>
        <fullName evidence="3">Integrase catalytic domain-containing protein</fullName>
    </recommendedName>
</protein>
<dbReference type="PANTHER" id="PTHR38681:SF1">
    <property type="entry name" value="RETROVIRUS-RELATED POL POLYPROTEIN FROM TRANSPOSON 412-LIKE PROTEIN"/>
    <property type="match status" value="1"/>
</dbReference>
<dbReference type="InterPro" id="IPR012337">
    <property type="entry name" value="RNaseH-like_sf"/>
</dbReference>
<dbReference type="Proteomes" id="UP000499080">
    <property type="component" value="Unassembled WGS sequence"/>
</dbReference>
<dbReference type="SUPFAM" id="SSF53098">
    <property type="entry name" value="Ribonuclease H-like"/>
    <property type="match status" value="1"/>
</dbReference>
<reference evidence="1 2" key="1">
    <citation type="journal article" date="2019" name="Sci. Rep.">
        <title>Orb-weaving spider Araneus ventricosus genome elucidates the spidroin gene catalogue.</title>
        <authorList>
            <person name="Kono N."/>
            <person name="Nakamura H."/>
            <person name="Ohtoshi R."/>
            <person name="Moran D.A.P."/>
            <person name="Shinohara A."/>
            <person name="Yoshida Y."/>
            <person name="Fujiwara M."/>
            <person name="Mori M."/>
            <person name="Tomita M."/>
            <person name="Arakawa K."/>
        </authorList>
    </citation>
    <scope>NUCLEOTIDE SEQUENCE [LARGE SCALE GENOMIC DNA]</scope>
</reference>
<name>A0A4Y2NI29_ARAVE</name>
<proteinExistence type="predicted"/>
<accession>A0A4Y2NI29</accession>
<gene>
    <name evidence="1" type="ORF">AVEN_144850_1</name>
</gene>
<evidence type="ECO:0000313" key="1">
    <source>
        <dbReference type="EMBL" id="GBN37366.1"/>
    </source>
</evidence>
<organism evidence="1 2">
    <name type="scientific">Araneus ventricosus</name>
    <name type="common">Orbweaver spider</name>
    <name type="synonym">Epeira ventricosa</name>
    <dbReference type="NCBI Taxonomy" id="182803"/>
    <lineage>
        <taxon>Eukaryota</taxon>
        <taxon>Metazoa</taxon>
        <taxon>Ecdysozoa</taxon>
        <taxon>Arthropoda</taxon>
        <taxon>Chelicerata</taxon>
        <taxon>Arachnida</taxon>
        <taxon>Araneae</taxon>
        <taxon>Araneomorphae</taxon>
        <taxon>Entelegynae</taxon>
        <taxon>Araneoidea</taxon>
        <taxon>Araneidae</taxon>
        <taxon>Araneus</taxon>
    </lineage>
</organism>
<dbReference type="Gene3D" id="3.30.420.10">
    <property type="entry name" value="Ribonuclease H-like superfamily/Ribonuclease H"/>
    <property type="match status" value="1"/>
</dbReference>
<dbReference type="AlphaFoldDB" id="A0A4Y2NI29"/>
<keyword evidence="2" id="KW-1185">Reference proteome</keyword>